<proteinExistence type="predicted"/>
<organism evidence="1 2">
    <name type="scientific">Diphasiastrum complanatum</name>
    <name type="common">Issler's clubmoss</name>
    <name type="synonym">Lycopodium complanatum</name>
    <dbReference type="NCBI Taxonomy" id="34168"/>
    <lineage>
        <taxon>Eukaryota</taxon>
        <taxon>Viridiplantae</taxon>
        <taxon>Streptophyta</taxon>
        <taxon>Embryophyta</taxon>
        <taxon>Tracheophyta</taxon>
        <taxon>Lycopodiopsida</taxon>
        <taxon>Lycopodiales</taxon>
        <taxon>Lycopodiaceae</taxon>
        <taxon>Lycopodioideae</taxon>
        <taxon>Diphasiastrum</taxon>
    </lineage>
</organism>
<dbReference type="EMBL" id="CM055094">
    <property type="protein sequence ID" value="KAJ7562678.1"/>
    <property type="molecule type" value="Genomic_DNA"/>
</dbReference>
<name>A0ACC2E7S0_DIPCM</name>
<evidence type="ECO:0000313" key="2">
    <source>
        <dbReference type="Proteomes" id="UP001162992"/>
    </source>
</evidence>
<dbReference type="Proteomes" id="UP001162992">
    <property type="component" value="Chromosome 3"/>
</dbReference>
<comment type="caution">
    <text evidence="1">The sequence shown here is derived from an EMBL/GenBank/DDBJ whole genome shotgun (WGS) entry which is preliminary data.</text>
</comment>
<evidence type="ECO:0000313" key="1">
    <source>
        <dbReference type="EMBL" id="KAJ7562678.1"/>
    </source>
</evidence>
<protein>
    <submittedName>
        <fullName evidence="1">Uncharacterized protein</fullName>
    </submittedName>
</protein>
<reference evidence="2" key="1">
    <citation type="journal article" date="2024" name="Proc. Natl. Acad. Sci. U.S.A.">
        <title>Extraordinary preservation of gene collinearity over three hundred million years revealed in homosporous lycophytes.</title>
        <authorList>
            <person name="Li C."/>
            <person name="Wickell D."/>
            <person name="Kuo L.Y."/>
            <person name="Chen X."/>
            <person name="Nie B."/>
            <person name="Liao X."/>
            <person name="Peng D."/>
            <person name="Ji J."/>
            <person name="Jenkins J."/>
            <person name="Williams M."/>
            <person name="Shu S."/>
            <person name="Plott C."/>
            <person name="Barry K."/>
            <person name="Rajasekar S."/>
            <person name="Grimwood J."/>
            <person name="Han X."/>
            <person name="Sun S."/>
            <person name="Hou Z."/>
            <person name="He W."/>
            <person name="Dai G."/>
            <person name="Sun C."/>
            <person name="Schmutz J."/>
            <person name="Leebens-Mack J.H."/>
            <person name="Li F.W."/>
            <person name="Wang L."/>
        </authorList>
    </citation>
    <scope>NUCLEOTIDE SEQUENCE [LARGE SCALE GENOMIC DNA]</scope>
    <source>
        <strain evidence="2">cv. PW_Plant_1</strain>
    </source>
</reference>
<keyword evidence="2" id="KW-1185">Reference proteome</keyword>
<sequence length="197" mass="21814">MKKQPNGEFQEQRDSFVESPGRKLGGNFNGLRTTRLMLRLFGLLFNVAALFLIATNKQTQTIQFPGFFAFTKTAKFTSSKAFVYLLVATALAATYAFFHVINFIAHRGDVVGSTSIAWLVFVMDQALTYTLLGAVAASTELAYLGKHGFEDAGWFEICTYFNRFCNQMGVAVAIAYLATVCFGISAVFSAFSLFSRY</sequence>
<gene>
    <name evidence="1" type="ORF">O6H91_03G080100</name>
</gene>
<accession>A0ACC2E7S0</accession>